<keyword evidence="3" id="KW-0963">Cytoplasm</keyword>
<name>A0AA88I6A7_ARTSF</name>
<dbReference type="InterPro" id="IPR038281">
    <property type="entry name" value="RTP801-like_C_sf"/>
</dbReference>
<protein>
    <submittedName>
        <fullName evidence="4">Uncharacterized protein</fullName>
    </submittedName>
</protein>
<proteinExistence type="inferred from homology"/>
<organism evidence="4 5">
    <name type="scientific">Artemia franciscana</name>
    <name type="common">Brine shrimp</name>
    <name type="synonym">Artemia sanfranciscana</name>
    <dbReference type="NCBI Taxonomy" id="6661"/>
    <lineage>
        <taxon>Eukaryota</taxon>
        <taxon>Metazoa</taxon>
        <taxon>Ecdysozoa</taxon>
        <taxon>Arthropoda</taxon>
        <taxon>Crustacea</taxon>
        <taxon>Branchiopoda</taxon>
        <taxon>Anostraca</taxon>
        <taxon>Artemiidae</taxon>
        <taxon>Artemia</taxon>
    </lineage>
</organism>
<dbReference type="GO" id="GO:0009968">
    <property type="term" value="P:negative regulation of signal transduction"/>
    <property type="evidence" value="ECO:0007669"/>
    <property type="project" value="InterPro"/>
</dbReference>
<dbReference type="GO" id="GO:0006915">
    <property type="term" value="P:apoptotic process"/>
    <property type="evidence" value="ECO:0007669"/>
    <property type="project" value="TreeGrafter"/>
</dbReference>
<evidence type="ECO:0000256" key="3">
    <source>
        <dbReference type="ARBA" id="ARBA00022490"/>
    </source>
</evidence>
<dbReference type="PANTHER" id="PTHR12478">
    <property type="entry name" value="DNA-DAMAGE-INDUCIBLE TRANSCRIPT 4 PROTEIN DDIT4"/>
    <property type="match status" value="1"/>
</dbReference>
<reference evidence="4" key="1">
    <citation type="submission" date="2023-07" db="EMBL/GenBank/DDBJ databases">
        <title>Chromosome-level genome assembly of Artemia franciscana.</title>
        <authorList>
            <person name="Jo E."/>
        </authorList>
    </citation>
    <scope>NUCLEOTIDE SEQUENCE</scope>
    <source>
        <tissue evidence="4">Whole body</tissue>
    </source>
</reference>
<dbReference type="Proteomes" id="UP001187531">
    <property type="component" value="Unassembled WGS sequence"/>
</dbReference>
<dbReference type="InterPro" id="IPR012918">
    <property type="entry name" value="RTP801-like"/>
</dbReference>
<comment type="similarity">
    <text evidence="2">Belongs to the DDIT4 family.</text>
</comment>
<comment type="caution">
    <text evidence="4">The sequence shown here is derived from an EMBL/GenBank/DDBJ whole genome shotgun (WGS) entry which is preliminary data.</text>
</comment>
<evidence type="ECO:0000313" key="5">
    <source>
        <dbReference type="Proteomes" id="UP001187531"/>
    </source>
</evidence>
<dbReference type="Gene3D" id="3.90.470.40">
    <property type="entry name" value="RTP801-like"/>
    <property type="match status" value="1"/>
</dbReference>
<accession>A0AA88I6A7</accession>
<evidence type="ECO:0000256" key="2">
    <source>
        <dbReference type="ARBA" id="ARBA00010670"/>
    </source>
</evidence>
<evidence type="ECO:0000313" key="4">
    <source>
        <dbReference type="EMBL" id="KAK2722104.1"/>
    </source>
</evidence>
<evidence type="ECO:0000256" key="1">
    <source>
        <dbReference type="ARBA" id="ARBA00004496"/>
    </source>
</evidence>
<sequence length="160" mass="18935">MWFTFWFTIIKRYEYLVYYDRELEDNQEEKQLLCELIAEELDYGAARLYQKSQLTLPSGLVEDIVDSICQESHHHPCGLRGCAIYFYLENDKKSSESQEFAKVRCDSYIVPTFEIHIVLERESSLWTQIVPQLIRSLSSTNVSITISRSYKLTLKKLFRN</sequence>
<dbReference type="AlphaFoldDB" id="A0AA88I6A7"/>
<dbReference type="PANTHER" id="PTHR12478:SF16">
    <property type="entry name" value="PROTEIN CHARYBDE-RELATED"/>
    <property type="match status" value="1"/>
</dbReference>
<dbReference type="GO" id="GO:0032006">
    <property type="term" value="P:regulation of TOR signaling"/>
    <property type="evidence" value="ECO:0007669"/>
    <property type="project" value="TreeGrafter"/>
</dbReference>
<dbReference type="GO" id="GO:0005737">
    <property type="term" value="C:cytoplasm"/>
    <property type="evidence" value="ECO:0007669"/>
    <property type="project" value="UniProtKB-SubCell"/>
</dbReference>
<comment type="subcellular location">
    <subcellularLocation>
        <location evidence="1">Cytoplasm</location>
    </subcellularLocation>
</comment>
<dbReference type="Pfam" id="PF07809">
    <property type="entry name" value="RTP801_C"/>
    <property type="match status" value="1"/>
</dbReference>
<dbReference type="EMBL" id="JAVRJZ010000005">
    <property type="protein sequence ID" value="KAK2722104.1"/>
    <property type="molecule type" value="Genomic_DNA"/>
</dbReference>
<keyword evidence="5" id="KW-1185">Reference proteome</keyword>
<gene>
    <name evidence="4" type="ORF">QYM36_002603</name>
</gene>